<evidence type="ECO:0000313" key="2">
    <source>
        <dbReference type="EMBL" id="GAA3499153.1"/>
    </source>
</evidence>
<organism evidence="2 4">
    <name type="scientific">Streptomyces prasinosporus</name>
    <dbReference type="NCBI Taxonomy" id="68256"/>
    <lineage>
        <taxon>Bacteria</taxon>
        <taxon>Bacillati</taxon>
        <taxon>Actinomycetota</taxon>
        <taxon>Actinomycetes</taxon>
        <taxon>Kitasatosporales</taxon>
        <taxon>Streptomycetaceae</taxon>
        <taxon>Streptomyces</taxon>
        <taxon>Streptomyces albogriseolus group</taxon>
    </lineage>
</organism>
<reference evidence="4" key="2">
    <citation type="journal article" date="2019" name="Int. J. Syst. Evol. Microbiol.">
        <title>The Global Catalogue of Microorganisms (GCM) 10K type strain sequencing project: providing services to taxonomists for standard genome sequencing and annotation.</title>
        <authorList>
            <consortium name="The Broad Institute Genomics Platform"/>
            <consortium name="The Broad Institute Genome Sequencing Center for Infectious Disease"/>
            <person name="Wu L."/>
            <person name="Ma J."/>
        </authorList>
    </citation>
    <scope>NUCLEOTIDE SEQUENCE [LARGE SCALE GENOMIC DNA]</scope>
    <source>
        <strain evidence="4">JCM 4816</strain>
    </source>
</reference>
<comment type="caution">
    <text evidence="2">The sequence shown here is derived from an EMBL/GenBank/DDBJ whole genome shotgun (WGS) entry which is preliminary data.</text>
</comment>
<proteinExistence type="predicted"/>
<sequence length="77" mass="8573">MFPPLPPERPPADDDDARPCHTDPRWTAVTGGSRRSGAGPARCVRDTGVRIHRRVAETGADSCRCQVTRDEYRGKKR</sequence>
<name>A0ABP6TXH0_9ACTN</name>
<accession>A0ABP6TXH0</accession>
<protein>
    <submittedName>
        <fullName evidence="2">Uncharacterized protein</fullName>
    </submittedName>
</protein>
<evidence type="ECO:0000256" key="1">
    <source>
        <dbReference type="SAM" id="MobiDB-lite"/>
    </source>
</evidence>
<evidence type="ECO:0000313" key="3">
    <source>
        <dbReference type="EMBL" id="GAA3503195.1"/>
    </source>
</evidence>
<gene>
    <name evidence="2" type="ORF">GCM10019016_062570</name>
    <name evidence="3" type="ORF">GCM10019016_103050</name>
</gene>
<feature type="compositionally biased region" description="Low complexity" evidence="1">
    <location>
        <begin position="31"/>
        <end position="42"/>
    </location>
</feature>
<evidence type="ECO:0000313" key="4">
    <source>
        <dbReference type="Proteomes" id="UP001501455"/>
    </source>
</evidence>
<dbReference type="EMBL" id="BAAAXF010000074">
    <property type="protein sequence ID" value="GAA3503195.1"/>
    <property type="molecule type" value="Genomic_DNA"/>
</dbReference>
<reference evidence="2" key="3">
    <citation type="submission" date="2023-12" db="EMBL/GenBank/DDBJ databases">
        <authorList>
            <person name="Sun Q."/>
            <person name="Inoue M."/>
        </authorList>
    </citation>
    <scope>NUCLEOTIDE SEQUENCE</scope>
    <source>
        <strain evidence="2">JCM 4816</strain>
    </source>
</reference>
<dbReference type="Proteomes" id="UP001501455">
    <property type="component" value="Unassembled WGS sequence"/>
</dbReference>
<dbReference type="EMBL" id="BAAAXF010000042">
    <property type="protein sequence ID" value="GAA3499153.1"/>
    <property type="molecule type" value="Genomic_DNA"/>
</dbReference>
<keyword evidence="4" id="KW-1185">Reference proteome</keyword>
<feature type="region of interest" description="Disordered" evidence="1">
    <location>
        <begin position="1"/>
        <end position="42"/>
    </location>
</feature>
<reference evidence="2" key="1">
    <citation type="journal article" date="2014" name="Int. J. Syst. Evol. Microbiol.">
        <title>Complete genome of a new Firmicutes species belonging to the dominant human colonic microbiota ('Ruminococcus bicirculans') reveals two chromosomes and a selective capacity to utilize plant glucans.</title>
        <authorList>
            <consortium name="NISC Comparative Sequencing Program"/>
            <person name="Wegmann U."/>
            <person name="Louis P."/>
            <person name="Goesmann A."/>
            <person name="Henrissat B."/>
            <person name="Duncan S.H."/>
            <person name="Flint H.J."/>
        </authorList>
    </citation>
    <scope>NUCLEOTIDE SEQUENCE</scope>
    <source>
        <strain evidence="2">JCM 4816</strain>
    </source>
</reference>